<evidence type="ECO:0000313" key="3">
    <source>
        <dbReference type="Proteomes" id="UP000275256"/>
    </source>
</evidence>
<reference evidence="2 3" key="1">
    <citation type="submission" date="2018-10" db="EMBL/GenBank/DDBJ databases">
        <title>Tessaracoccus antarcticuss sp. nov., isolated from sediment.</title>
        <authorList>
            <person name="Zhou L.Y."/>
            <person name="Du Z.J."/>
        </authorList>
    </citation>
    <scope>NUCLEOTIDE SEQUENCE [LARGE SCALE GENOMIC DNA]</scope>
    <source>
        <strain evidence="2 3">JDX10</strain>
    </source>
</reference>
<accession>A0A3M0GKL9</accession>
<sequence>MNKELCIEATTLLLNAVTQEKQAQADQLRAIVSLAQNYTATTDSIINDELLNELVEQTTPGGSPGTAPISEFAAMELGPLLGCSPARARTVLFETLNLYHRHPSLWAAVQDLTLEAHRARKAAGKFGVVDQEVADRVGMQWAARQHRLSWQGAIDLCDKLIIAADPVIAAKRESRQLQDRNARLWEPHEATVNLTAKLDLLDGKYVNATITQLAVILHAKPEYSRVALDVLRSKALGIMAHPAVALAMLQAALQPAMFGTTEYDHTHPAPHEGSEDDGPAMASGLPVAPETGRVTSDPAHCTGHTCGTITIDPARLQPKVQIYIHLHPDGTATIENTASVAVKTLRELLDGKQIRVTPVLDLNSIAPEHQYRPSRRMREAACLVFPKEAFPFSNRTSRGLDLDHTTAYQAACRDPQTRIGNLGPFSRRPHRGKTAGFWTCQQPCPGQLIWTSPLGFRYTVDKNGTHRIQ</sequence>
<keyword evidence="3" id="KW-1185">Reference proteome</keyword>
<feature type="compositionally biased region" description="Basic and acidic residues" evidence="1">
    <location>
        <begin position="264"/>
        <end position="273"/>
    </location>
</feature>
<feature type="region of interest" description="Disordered" evidence="1">
    <location>
        <begin position="264"/>
        <end position="285"/>
    </location>
</feature>
<proteinExistence type="predicted"/>
<dbReference type="RefSeq" id="WP_121900703.1">
    <property type="nucleotide sequence ID" value="NZ_REFW01000001.1"/>
</dbReference>
<dbReference type="Proteomes" id="UP000275256">
    <property type="component" value="Unassembled WGS sequence"/>
</dbReference>
<dbReference type="EMBL" id="REFW01000001">
    <property type="protein sequence ID" value="RMB62153.1"/>
    <property type="molecule type" value="Genomic_DNA"/>
</dbReference>
<protein>
    <recommendedName>
        <fullName evidence="4">DUF222 domain-containing protein</fullName>
    </recommendedName>
</protein>
<dbReference type="OrthoDB" id="3790359at2"/>
<dbReference type="AlphaFoldDB" id="A0A3M0GKL9"/>
<evidence type="ECO:0008006" key="4">
    <source>
        <dbReference type="Google" id="ProtNLM"/>
    </source>
</evidence>
<evidence type="ECO:0000256" key="1">
    <source>
        <dbReference type="SAM" id="MobiDB-lite"/>
    </source>
</evidence>
<evidence type="ECO:0000313" key="2">
    <source>
        <dbReference type="EMBL" id="RMB62153.1"/>
    </source>
</evidence>
<comment type="caution">
    <text evidence="2">The sequence shown here is derived from an EMBL/GenBank/DDBJ whole genome shotgun (WGS) entry which is preliminary data.</text>
</comment>
<gene>
    <name evidence="2" type="ORF">EAX62_06180</name>
</gene>
<organism evidence="2 3">
    <name type="scientific">Tessaracoccus antarcticus</name>
    <dbReference type="NCBI Taxonomy" id="2479848"/>
    <lineage>
        <taxon>Bacteria</taxon>
        <taxon>Bacillati</taxon>
        <taxon>Actinomycetota</taxon>
        <taxon>Actinomycetes</taxon>
        <taxon>Propionibacteriales</taxon>
        <taxon>Propionibacteriaceae</taxon>
        <taxon>Tessaracoccus</taxon>
    </lineage>
</organism>
<name>A0A3M0GKL9_9ACTN</name>